<dbReference type="EMBL" id="HBUE01061960">
    <property type="protein sequence ID" value="CAG6469025.1"/>
    <property type="molecule type" value="Transcribed_RNA"/>
</dbReference>
<sequence>MAAVAHFFVLRSSTLVQESLFSLTFCPYTVHAELHVLTSRGSTTCFRFYRETWENAKRSTPIQEHNSKPGSLFFFHYSLATVAHQSSPPCSSERPSGLLGSPE</sequence>
<proteinExistence type="predicted"/>
<accession>A0A8D8B6D0</accession>
<name>A0A8D8B6D0_CULPI</name>
<dbReference type="EMBL" id="HBUE01061959">
    <property type="protein sequence ID" value="CAG6469024.1"/>
    <property type="molecule type" value="Transcribed_RNA"/>
</dbReference>
<organism evidence="1">
    <name type="scientific">Culex pipiens</name>
    <name type="common">House mosquito</name>
    <dbReference type="NCBI Taxonomy" id="7175"/>
    <lineage>
        <taxon>Eukaryota</taxon>
        <taxon>Metazoa</taxon>
        <taxon>Ecdysozoa</taxon>
        <taxon>Arthropoda</taxon>
        <taxon>Hexapoda</taxon>
        <taxon>Insecta</taxon>
        <taxon>Pterygota</taxon>
        <taxon>Neoptera</taxon>
        <taxon>Endopterygota</taxon>
        <taxon>Diptera</taxon>
        <taxon>Nematocera</taxon>
        <taxon>Culicoidea</taxon>
        <taxon>Culicidae</taxon>
        <taxon>Culicinae</taxon>
        <taxon>Culicini</taxon>
        <taxon>Culex</taxon>
        <taxon>Culex</taxon>
    </lineage>
</organism>
<reference evidence="1" key="1">
    <citation type="submission" date="2021-05" db="EMBL/GenBank/DDBJ databases">
        <authorList>
            <person name="Alioto T."/>
            <person name="Alioto T."/>
            <person name="Gomez Garrido J."/>
        </authorList>
    </citation>
    <scope>NUCLEOTIDE SEQUENCE</scope>
</reference>
<dbReference type="EMBL" id="HBUE01061958">
    <property type="protein sequence ID" value="CAG6469023.1"/>
    <property type="molecule type" value="Transcribed_RNA"/>
</dbReference>
<evidence type="ECO:0000313" key="1">
    <source>
        <dbReference type="EMBL" id="CAG6469025.1"/>
    </source>
</evidence>
<dbReference type="AlphaFoldDB" id="A0A8D8B6D0"/>
<protein>
    <submittedName>
        <fullName evidence="1">(northern house mosquito) hypothetical protein</fullName>
    </submittedName>
</protein>